<keyword evidence="1" id="KW-1133">Transmembrane helix</keyword>
<evidence type="ECO:0000313" key="3">
    <source>
        <dbReference type="EMBL" id="HFK23304.1"/>
    </source>
</evidence>
<dbReference type="GO" id="GO:0003677">
    <property type="term" value="F:DNA binding"/>
    <property type="evidence" value="ECO:0007669"/>
    <property type="project" value="InterPro"/>
</dbReference>
<feature type="domain" description="Helix-hairpin-helix DNA-binding motif class 1" evidence="2">
    <location>
        <begin position="61"/>
        <end position="80"/>
    </location>
</feature>
<dbReference type="AlphaFoldDB" id="A0A7C3N849"/>
<dbReference type="InterPro" id="IPR010994">
    <property type="entry name" value="RuvA_2-like"/>
</dbReference>
<name>A0A7C3N849_UNCW3</name>
<feature type="domain" description="Helix-hairpin-helix DNA-binding motif class 1" evidence="2">
    <location>
        <begin position="91"/>
        <end position="110"/>
    </location>
</feature>
<dbReference type="SUPFAM" id="SSF47781">
    <property type="entry name" value="RuvA domain 2-like"/>
    <property type="match status" value="1"/>
</dbReference>
<dbReference type="InterPro" id="IPR051675">
    <property type="entry name" value="Endo/Exo/Phosphatase_dom_1"/>
</dbReference>
<evidence type="ECO:0000256" key="1">
    <source>
        <dbReference type="SAM" id="Phobius"/>
    </source>
</evidence>
<dbReference type="PANTHER" id="PTHR21180:SF32">
    <property type="entry name" value="ENDONUCLEASE_EXONUCLEASE_PHOSPHATASE FAMILY DOMAIN-CONTAINING PROTEIN 1"/>
    <property type="match status" value="1"/>
</dbReference>
<keyword evidence="1" id="KW-0472">Membrane</keyword>
<dbReference type="GO" id="GO:0006281">
    <property type="term" value="P:DNA repair"/>
    <property type="evidence" value="ECO:0007669"/>
    <property type="project" value="InterPro"/>
</dbReference>
<dbReference type="EMBL" id="DSTT01000002">
    <property type="protein sequence ID" value="HFK23304.1"/>
    <property type="molecule type" value="Genomic_DNA"/>
</dbReference>
<dbReference type="SMART" id="SM00278">
    <property type="entry name" value="HhH1"/>
    <property type="match status" value="2"/>
</dbReference>
<organism evidence="3">
    <name type="scientific">candidate division WOR-3 bacterium</name>
    <dbReference type="NCBI Taxonomy" id="2052148"/>
    <lineage>
        <taxon>Bacteria</taxon>
        <taxon>Bacteria division WOR-3</taxon>
    </lineage>
</organism>
<feature type="transmembrane region" description="Helical" evidence="1">
    <location>
        <begin position="9"/>
        <end position="27"/>
    </location>
</feature>
<dbReference type="GO" id="GO:0015627">
    <property type="term" value="C:type II protein secretion system complex"/>
    <property type="evidence" value="ECO:0007669"/>
    <property type="project" value="TreeGrafter"/>
</dbReference>
<sequence length="117" mass="13873">MKQYMTDRLFFILSLIILLLSFYLYFFNQKVENKKIQFEEVKLESTKKVPEKYEINTVTFDQLLEIPGIGEKTAEKILKLRESLGGFKKIEDLLLVDGINKKKLGNLKEYIYVDENR</sequence>
<accession>A0A7C3N849</accession>
<dbReference type="GO" id="GO:0015628">
    <property type="term" value="P:protein secretion by the type II secretion system"/>
    <property type="evidence" value="ECO:0007669"/>
    <property type="project" value="TreeGrafter"/>
</dbReference>
<dbReference type="Pfam" id="PF12836">
    <property type="entry name" value="HHH_3"/>
    <property type="match status" value="1"/>
</dbReference>
<keyword evidence="1" id="KW-0812">Transmembrane</keyword>
<proteinExistence type="predicted"/>
<dbReference type="Gene3D" id="1.10.150.280">
    <property type="entry name" value="AF1531-like domain"/>
    <property type="match status" value="1"/>
</dbReference>
<dbReference type="PANTHER" id="PTHR21180">
    <property type="entry name" value="ENDONUCLEASE/EXONUCLEASE/PHOSPHATASE FAMILY DOMAIN-CONTAINING PROTEIN 1"/>
    <property type="match status" value="1"/>
</dbReference>
<comment type="caution">
    <text evidence="3">The sequence shown here is derived from an EMBL/GenBank/DDBJ whole genome shotgun (WGS) entry which is preliminary data.</text>
</comment>
<dbReference type="InterPro" id="IPR003583">
    <property type="entry name" value="Hlx-hairpin-Hlx_DNA-bd_motif"/>
</dbReference>
<evidence type="ECO:0000259" key="2">
    <source>
        <dbReference type="SMART" id="SM00278"/>
    </source>
</evidence>
<protein>
    <recommendedName>
        <fullName evidence="2">Helix-hairpin-helix DNA-binding motif class 1 domain-containing protein</fullName>
    </recommendedName>
</protein>
<reference evidence="3" key="1">
    <citation type="journal article" date="2020" name="mSystems">
        <title>Genome- and Community-Level Interaction Insights into Carbon Utilization and Element Cycling Functions of Hydrothermarchaeota in Hydrothermal Sediment.</title>
        <authorList>
            <person name="Zhou Z."/>
            <person name="Liu Y."/>
            <person name="Xu W."/>
            <person name="Pan J."/>
            <person name="Luo Z.H."/>
            <person name="Li M."/>
        </authorList>
    </citation>
    <scope>NUCLEOTIDE SEQUENCE [LARGE SCALE GENOMIC DNA]</scope>
    <source>
        <strain evidence="3">SpSt-464</strain>
    </source>
</reference>
<gene>
    <name evidence="3" type="ORF">ENS15_01415</name>
</gene>